<feature type="transmembrane region" description="Helical" evidence="1">
    <location>
        <begin position="176"/>
        <end position="197"/>
    </location>
</feature>
<evidence type="ECO:0000313" key="3">
    <source>
        <dbReference type="Proteomes" id="UP001361570"/>
    </source>
</evidence>
<feature type="transmembrane region" description="Helical" evidence="1">
    <location>
        <begin position="90"/>
        <end position="112"/>
    </location>
</feature>
<feature type="transmembrane region" description="Helical" evidence="1">
    <location>
        <begin position="143"/>
        <end position="164"/>
    </location>
</feature>
<name>A0ABU8DYB8_9ACTN</name>
<comment type="caution">
    <text evidence="2">The sequence shown here is derived from an EMBL/GenBank/DDBJ whole genome shotgun (WGS) entry which is preliminary data.</text>
</comment>
<dbReference type="Proteomes" id="UP001361570">
    <property type="component" value="Unassembled WGS sequence"/>
</dbReference>
<organism evidence="2 3">
    <name type="scientific">Klenkia sesuvii</name>
    <dbReference type="NCBI Taxonomy" id="3103137"/>
    <lineage>
        <taxon>Bacteria</taxon>
        <taxon>Bacillati</taxon>
        <taxon>Actinomycetota</taxon>
        <taxon>Actinomycetes</taxon>
        <taxon>Geodermatophilales</taxon>
        <taxon>Geodermatophilaceae</taxon>
        <taxon>Klenkia</taxon>
    </lineage>
</organism>
<accession>A0ABU8DYB8</accession>
<feature type="transmembrane region" description="Helical" evidence="1">
    <location>
        <begin position="12"/>
        <end position="34"/>
    </location>
</feature>
<reference evidence="2 3" key="1">
    <citation type="submission" date="2024-03" db="EMBL/GenBank/DDBJ databases">
        <title>Draft genome sequence of Klenkia sp. LSe6-5.</title>
        <authorList>
            <person name="Duangmal K."/>
            <person name="Chantavorakit T."/>
        </authorList>
    </citation>
    <scope>NUCLEOTIDE SEQUENCE [LARGE SCALE GENOMIC DNA]</scope>
    <source>
        <strain evidence="2 3">LSe6-5</strain>
    </source>
</reference>
<evidence type="ECO:0000256" key="1">
    <source>
        <dbReference type="SAM" id="Phobius"/>
    </source>
</evidence>
<protein>
    <submittedName>
        <fullName evidence="2">YoaK family protein</fullName>
    </submittedName>
</protein>
<keyword evidence="3" id="KW-1185">Reference proteome</keyword>
<sequence>MRGDLRVRQALVVVLAAVSGATDAIGLLALGGAFTSVMTGNLVLLGAASATADGTLAVASGTAIVAFCLGVAAGTVLAGTPSAGDAVWPVRVTVALAVEGGLLAGYAAGWWMTGADRGTTATLLLLTTTAVALGVQSSTVQRFGVSGLSTTFLTGTLTSIVVRLSTRRPLREVLPSVHVIAGLVAGAAAGAGVMSALPNAAPALQLVMVGGVLLVALARFHRRRPRAAARQSSVDV</sequence>
<feature type="transmembrane region" description="Helical" evidence="1">
    <location>
        <begin position="203"/>
        <end position="220"/>
    </location>
</feature>
<dbReference type="Pfam" id="PF06912">
    <property type="entry name" value="DUF1275"/>
    <property type="match status" value="1"/>
</dbReference>
<feature type="transmembrane region" description="Helical" evidence="1">
    <location>
        <begin position="54"/>
        <end position="78"/>
    </location>
</feature>
<gene>
    <name evidence="2" type="ORF">TEK04_18445</name>
</gene>
<dbReference type="PANTHER" id="PTHR37314">
    <property type="entry name" value="SLR0142 PROTEIN"/>
    <property type="match status" value="1"/>
</dbReference>
<keyword evidence="1" id="KW-0472">Membrane</keyword>
<dbReference type="EMBL" id="JBAPLU010000024">
    <property type="protein sequence ID" value="MEI4273705.1"/>
    <property type="molecule type" value="Genomic_DNA"/>
</dbReference>
<dbReference type="RefSeq" id="WP_336405820.1">
    <property type="nucleotide sequence ID" value="NZ_JBAPLU010000024.1"/>
</dbReference>
<proteinExistence type="predicted"/>
<dbReference type="InterPro" id="IPR010699">
    <property type="entry name" value="DUF1275"/>
</dbReference>
<keyword evidence="1" id="KW-1133">Transmembrane helix</keyword>
<evidence type="ECO:0000313" key="2">
    <source>
        <dbReference type="EMBL" id="MEI4273705.1"/>
    </source>
</evidence>
<keyword evidence="1" id="KW-0812">Transmembrane</keyword>
<dbReference type="PANTHER" id="PTHR37314:SF4">
    <property type="entry name" value="UPF0700 TRANSMEMBRANE PROTEIN YOAK"/>
    <property type="match status" value="1"/>
</dbReference>